<keyword evidence="1" id="KW-0804">Transcription</keyword>
<evidence type="ECO:0000256" key="3">
    <source>
        <dbReference type="ARBA" id="ARBA00029865"/>
    </source>
</evidence>
<proteinExistence type="predicted"/>
<dbReference type="PANTHER" id="PTHR11125">
    <property type="entry name" value="SUPPRESSOR OF TY 5"/>
    <property type="match status" value="1"/>
</dbReference>
<protein>
    <recommendedName>
        <fullName evidence="3">Chromatin elongation factor SPT5</fullName>
    </recommendedName>
    <alternativeName>
        <fullName evidence="4">Chromatin elongation factor spt5</fullName>
    </alternativeName>
</protein>
<dbReference type="InterPro" id="IPR005100">
    <property type="entry name" value="NGN-domain"/>
</dbReference>
<name>A0A9P5U1E9_9AGAR</name>
<feature type="compositionally biased region" description="Basic and acidic residues" evidence="5">
    <location>
        <begin position="108"/>
        <end position="127"/>
    </location>
</feature>
<dbReference type="InterPro" id="IPR005824">
    <property type="entry name" value="KOW"/>
</dbReference>
<dbReference type="GO" id="GO:0032044">
    <property type="term" value="C:DSIF complex"/>
    <property type="evidence" value="ECO:0007669"/>
    <property type="project" value="TreeGrafter"/>
</dbReference>
<evidence type="ECO:0000256" key="5">
    <source>
        <dbReference type="SAM" id="MobiDB-lite"/>
    </source>
</evidence>
<dbReference type="EMBL" id="JADNRY010000161">
    <property type="protein sequence ID" value="KAF9062821.1"/>
    <property type="molecule type" value="Genomic_DNA"/>
</dbReference>
<accession>A0A9P5U1E9</accession>
<dbReference type="CDD" id="cd06081">
    <property type="entry name" value="KOW_Spt5_1"/>
    <property type="match status" value="1"/>
</dbReference>
<evidence type="ECO:0000259" key="6">
    <source>
        <dbReference type="SMART" id="SM00739"/>
    </source>
</evidence>
<organism evidence="7 8">
    <name type="scientific">Rhodocollybia butyracea</name>
    <dbReference type="NCBI Taxonomy" id="206335"/>
    <lineage>
        <taxon>Eukaryota</taxon>
        <taxon>Fungi</taxon>
        <taxon>Dikarya</taxon>
        <taxon>Basidiomycota</taxon>
        <taxon>Agaricomycotina</taxon>
        <taxon>Agaricomycetes</taxon>
        <taxon>Agaricomycetidae</taxon>
        <taxon>Agaricales</taxon>
        <taxon>Marasmiineae</taxon>
        <taxon>Omphalotaceae</taxon>
        <taxon>Rhodocollybia</taxon>
    </lineage>
</organism>
<dbReference type="InterPro" id="IPR041973">
    <property type="entry name" value="KOW_Spt5_1"/>
</dbReference>
<feature type="domain" description="KOW" evidence="6">
    <location>
        <begin position="721"/>
        <end position="748"/>
    </location>
</feature>
<evidence type="ECO:0000313" key="8">
    <source>
        <dbReference type="Proteomes" id="UP000772434"/>
    </source>
</evidence>
<evidence type="ECO:0000256" key="4">
    <source>
        <dbReference type="ARBA" id="ARBA00031006"/>
    </source>
</evidence>
<feature type="domain" description="KOW" evidence="6">
    <location>
        <begin position="299"/>
        <end position="326"/>
    </location>
</feature>
<dbReference type="GO" id="GO:0032784">
    <property type="term" value="P:regulation of DNA-templated transcription elongation"/>
    <property type="evidence" value="ECO:0007669"/>
    <property type="project" value="InterPro"/>
</dbReference>
<feature type="compositionally biased region" description="Basic and acidic residues" evidence="5">
    <location>
        <begin position="1"/>
        <end position="15"/>
    </location>
</feature>
<dbReference type="GO" id="GO:0003729">
    <property type="term" value="F:mRNA binding"/>
    <property type="evidence" value="ECO:0007669"/>
    <property type="project" value="TreeGrafter"/>
</dbReference>
<evidence type="ECO:0000256" key="1">
    <source>
        <dbReference type="ARBA" id="ARBA00023163"/>
    </source>
</evidence>
<dbReference type="GO" id="GO:0006357">
    <property type="term" value="P:regulation of transcription by RNA polymerase II"/>
    <property type="evidence" value="ECO:0007669"/>
    <property type="project" value="InterPro"/>
</dbReference>
<feature type="domain" description="KOW" evidence="6">
    <location>
        <begin position="555"/>
        <end position="582"/>
    </location>
</feature>
<dbReference type="Gene3D" id="3.30.70.940">
    <property type="entry name" value="NusG, N-terminal domain"/>
    <property type="match status" value="1"/>
</dbReference>
<feature type="domain" description="KOW" evidence="6">
    <location>
        <begin position="496"/>
        <end position="523"/>
    </location>
</feature>
<dbReference type="InterPro" id="IPR039659">
    <property type="entry name" value="SPT5"/>
</dbReference>
<dbReference type="SMART" id="SM00739">
    <property type="entry name" value="KOW"/>
    <property type="match status" value="4"/>
</dbReference>
<gene>
    <name evidence="7" type="ORF">BDP27DRAFT_1368531</name>
</gene>
<dbReference type="GO" id="GO:0006368">
    <property type="term" value="P:transcription elongation by RNA polymerase II"/>
    <property type="evidence" value="ECO:0007669"/>
    <property type="project" value="TreeGrafter"/>
</dbReference>
<dbReference type="PANTHER" id="PTHR11125:SF7">
    <property type="entry name" value="TRANSCRIPTION ELONGATION FACTOR SPT5"/>
    <property type="match status" value="1"/>
</dbReference>
<feature type="region of interest" description="Disordered" evidence="5">
    <location>
        <begin position="1"/>
        <end position="35"/>
    </location>
</feature>
<dbReference type="Proteomes" id="UP000772434">
    <property type="component" value="Unassembled WGS sequence"/>
</dbReference>
<keyword evidence="8" id="KW-1185">Reference proteome</keyword>
<evidence type="ECO:0000256" key="2">
    <source>
        <dbReference type="ARBA" id="ARBA00024691"/>
    </source>
</evidence>
<comment type="function">
    <text evidence="2">The SPT4-SPT5 complex mediates both activation and inhibition of transcription elongation, and plays a role in pre-mRNA processing. This complex seems to be important for the stability of the RNA polymerase II elongation machinery on the chromatin template but not for the inherent ability of this machinery to translocate down the gene.</text>
</comment>
<dbReference type="Pfam" id="PF03439">
    <property type="entry name" value="Spt5-NGN"/>
    <property type="match status" value="1"/>
</dbReference>
<dbReference type="AlphaFoldDB" id="A0A9P5U1E9"/>
<reference evidence="7" key="1">
    <citation type="submission" date="2020-11" db="EMBL/GenBank/DDBJ databases">
        <authorList>
            <consortium name="DOE Joint Genome Institute"/>
            <person name="Ahrendt S."/>
            <person name="Riley R."/>
            <person name="Andreopoulos W."/>
            <person name="Labutti K."/>
            <person name="Pangilinan J."/>
            <person name="Ruiz-Duenas F.J."/>
            <person name="Barrasa J.M."/>
            <person name="Sanchez-Garcia M."/>
            <person name="Camarero S."/>
            <person name="Miyauchi S."/>
            <person name="Serrano A."/>
            <person name="Linde D."/>
            <person name="Babiker R."/>
            <person name="Drula E."/>
            <person name="Ayuso-Fernandez I."/>
            <person name="Pacheco R."/>
            <person name="Padilla G."/>
            <person name="Ferreira P."/>
            <person name="Barriuso J."/>
            <person name="Kellner H."/>
            <person name="Castanera R."/>
            <person name="Alfaro M."/>
            <person name="Ramirez L."/>
            <person name="Pisabarro A.G."/>
            <person name="Kuo A."/>
            <person name="Tritt A."/>
            <person name="Lipzen A."/>
            <person name="He G."/>
            <person name="Yan M."/>
            <person name="Ng V."/>
            <person name="Cullen D."/>
            <person name="Martin F."/>
            <person name="Rosso M.-N."/>
            <person name="Henrissat B."/>
            <person name="Hibbett D."/>
            <person name="Martinez A.T."/>
            <person name="Grigoriev I.V."/>
        </authorList>
    </citation>
    <scope>NUCLEOTIDE SEQUENCE</scope>
    <source>
        <strain evidence="7">AH 40177</strain>
    </source>
</reference>
<dbReference type="InterPro" id="IPR036735">
    <property type="entry name" value="NGN_dom_sf"/>
</dbReference>
<sequence>MDKERTLGPAKDRRSVKGNYSRSRGNPRRGEGRDGGRVFYDITVKVKLTGWSPQSRSLCLNVDDETKRRKIVHVLDAESRRRRHLDSGTQRENLINRNLIIKSKCRRRQDSSVKHNSKRIVESEGRTMKKNQRPKLIVATSSGDEGQGRQGNELFIDDAPETTLAEPTRTIHLPGRVGGINHFLERIEDRYVKRGTTHPASQAEDRLPLDLLFLETTDWLLWLVKCTAGQEYFIVYELMMRHETLSSELRSAFYNPRDVGYINLEANFTKSGISSLREIIVPEVDLKRCLTIGKGFKRVFAPGQWVSIKRGLYRGDIGLVVEDLREEDSTTGVKVMVVPRLDYSDKDTDTLRSLSSKRKRRLRPSPQLFDPSQFIQEELVPHKTLHVFSYRSWRFEYGLLVKIYSENTLSPAREVPSSTAGLFLEAKNRGAGIEMESRPTSSLWRFNPGEPVLSTETGNYGTMTSSFDPFSAPSHPLVDFKDEGIQMVRVTTIIKVINLGQFVEVLAGIHSGKKGFVIAKNDALLGICFSTNSLDIQIHANSVTISTPDFLRTEIPWLNVRVKLLSGAFTGSPGTVKDVKVTSARRLAITVRLDNGHECTVGYHAVRELISSKLLLDHRPLERHQQEFNVEFPWKKIQVIIRSGRFAGHFAIVKNAWIDFRGALRLSLWVSSYNCSIEINSSALHEQITGLPLHVYCPLEGNQLKEFAVSPSLESMRTGPVPWVGLHVDIVKGEYKGQDGVIKNVNRYKVGPSRKLSGLRLAVERHVFTAIAATKVVEVDYDAIRFHKTKYRLCEVFKPTVKQSFYWPEHVYQKNLESPSNVDADSHQGSKTPLPNDFEREFIFCGSWSPNCPTPGQTPMYNLESPVPWTPASPDPVMPSRSRTPTPPFAPVLPGHWILHPKLVGIPIKVDISGGELNTSSKKDGLIVETVSGTDGIKVVYRRSPTKTVDVSYTVIESFHNRPSPSREKGLMVVARNHPEHIGKLVRRIHHFYDMEKTEGKHWLVVQRVDRSGPKERLVDEFFDLHPDDLEYVKETTEERKFSSSMLEFTRLDFSHNPAEIRRPHLCNNACSVPCRHVFL</sequence>
<feature type="region of interest" description="Disordered" evidence="5">
    <location>
        <begin position="106"/>
        <end position="132"/>
    </location>
</feature>
<evidence type="ECO:0000313" key="7">
    <source>
        <dbReference type="EMBL" id="KAF9062821.1"/>
    </source>
</evidence>
<dbReference type="OrthoDB" id="2933582at2759"/>
<comment type="caution">
    <text evidence="7">The sequence shown here is derived from an EMBL/GenBank/DDBJ whole genome shotgun (WGS) entry which is preliminary data.</text>
</comment>